<keyword evidence="2" id="KW-0472">Membrane</keyword>
<gene>
    <name evidence="4" type="ORF">GOCE00092_LOCUS17619</name>
</gene>
<dbReference type="Gene3D" id="3.40.50.300">
    <property type="entry name" value="P-loop containing nucleotide triphosphate hydrolases"/>
    <property type="match status" value="1"/>
</dbReference>
<dbReference type="SUPFAM" id="SSF52540">
    <property type="entry name" value="P-loop containing nucleoside triphosphate hydrolases"/>
    <property type="match status" value="1"/>
</dbReference>
<accession>A0A7S1YDK3</accession>
<dbReference type="GO" id="GO:0005524">
    <property type="term" value="F:ATP binding"/>
    <property type="evidence" value="ECO:0007669"/>
    <property type="project" value="InterPro"/>
</dbReference>
<dbReference type="EMBL" id="HBGK01033998">
    <property type="protein sequence ID" value="CAD9292530.1"/>
    <property type="molecule type" value="Transcribed_RNA"/>
</dbReference>
<feature type="transmembrane region" description="Helical" evidence="2">
    <location>
        <begin position="392"/>
        <end position="410"/>
    </location>
</feature>
<name>A0A7S1YDK3_9STRA</name>
<feature type="region of interest" description="Disordered" evidence="1">
    <location>
        <begin position="67"/>
        <end position="86"/>
    </location>
</feature>
<feature type="domain" description="ABC transporter" evidence="3">
    <location>
        <begin position="761"/>
        <end position="1046"/>
    </location>
</feature>
<feature type="compositionally biased region" description="Acidic residues" evidence="1">
    <location>
        <begin position="217"/>
        <end position="226"/>
    </location>
</feature>
<evidence type="ECO:0000256" key="1">
    <source>
        <dbReference type="SAM" id="MobiDB-lite"/>
    </source>
</evidence>
<proteinExistence type="predicted"/>
<evidence type="ECO:0000313" key="4">
    <source>
        <dbReference type="EMBL" id="CAD9292530.1"/>
    </source>
</evidence>
<keyword evidence="2" id="KW-0812">Transmembrane</keyword>
<feature type="compositionally biased region" description="Polar residues" evidence="1">
    <location>
        <begin position="258"/>
        <end position="267"/>
    </location>
</feature>
<evidence type="ECO:0000256" key="2">
    <source>
        <dbReference type="SAM" id="Phobius"/>
    </source>
</evidence>
<reference evidence="4" key="1">
    <citation type="submission" date="2021-01" db="EMBL/GenBank/DDBJ databases">
        <authorList>
            <person name="Corre E."/>
            <person name="Pelletier E."/>
            <person name="Niang G."/>
            <person name="Scheremetjew M."/>
            <person name="Finn R."/>
            <person name="Kale V."/>
            <person name="Holt S."/>
            <person name="Cochrane G."/>
            <person name="Meng A."/>
            <person name="Brown T."/>
            <person name="Cohen L."/>
        </authorList>
    </citation>
    <scope>NUCLEOTIDE SEQUENCE</scope>
    <source>
        <strain evidence="4">CCMP 410</strain>
    </source>
</reference>
<dbReference type="GO" id="GO:0016887">
    <property type="term" value="F:ATP hydrolysis activity"/>
    <property type="evidence" value="ECO:0007669"/>
    <property type="project" value="InterPro"/>
</dbReference>
<feature type="compositionally biased region" description="Low complexity" evidence="1">
    <location>
        <begin position="173"/>
        <end position="184"/>
    </location>
</feature>
<feature type="region of interest" description="Disordered" evidence="1">
    <location>
        <begin position="146"/>
        <end position="232"/>
    </location>
</feature>
<dbReference type="AlphaFoldDB" id="A0A7S1YDK3"/>
<feature type="compositionally biased region" description="Polar residues" evidence="1">
    <location>
        <begin position="288"/>
        <end position="298"/>
    </location>
</feature>
<protein>
    <recommendedName>
        <fullName evidence="3">ABC transporter domain-containing protein</fullName>
    </recommendedName>
</protein>
<feature type="transmembrane region" description="Helical" evidence="2">
    <location>
        <begin position="336"/>
        <end position="354"/>
    </location>
</feature>
<sequence>MPNGPQIAYHQSAPPRQTGRASSGILKSLWHRVEKGLDGLADVEDAVADRAKGIGNAIATRTTTLVARRSHVPSSNEPPRTIPQPPVRKFKKEQIDKPSVTASDNLIGSFGAKYKNIKAGSLKRRNEAKYEHLKTQSRKLDWNNIASGGRQVVGGDTSRRTVTEAPPSSWYSQQQQTHPQQQQPIRPPRPLASGDAATEPLMQAQDSSVPSSHPVPDDDDDDDDVYLGEKPSLFSKISMPRLPRLPSPIMRLLGKGSGSFNSRTQAAMEQWKDSESSIRRNKPRRYQTSKGTSGLASTSSIPDPVANLLNRSSKRPGSLLTNRDASKAKFVGQQQALFDVAFLLFFLIGIHQLLPSFADAGLILPRSLSELWSVTLPKVSTVLLSALQQESWMLYAAAGAFLTTISRIVLIDGQKDVLANSVGTAVERMTRYSQLYKRLVGSIPIDRRSQGRMRDAVESEVRDLVAGNRLQSFVITTMIAMVVMTVPVVMPICEALWRGIIRVIAMDGWHSWPLPYQEIAEGLKNIALSQFGQISTLISAEVPKALDNPMLVLFQVTTVAALLILAGPPAVARRGAGPTQEVDDDEEEEEYLIRTAESLRGTLNNLGSSSAARLGVLSKKGAAGSALERWWSAFPSDPSRSRSFSPLTFLRQVGFGLAATALAASPAVVYFVALHPTASCCPSGLIPPFRWDSVVDVSFLMLAALSLSWQAIRAGLAVSDTRSQTVDFITQLASLTTEVAGNTDLSTETQFGSTIVPAKGLSVRDLWASHAFVSAWAVRGANLDCAGGEVILVLGDEASGKTRLLTAVAESIIAPPRTALTTTKVRGTVSICGVDVSKWDQGMLKRRLGLLLSDVRSQSDVADLLSGMTVGEILEPVVGSVMSQSNVAAKRSAISQAMKITGLTSTLQRFPAKLGAVLSPKEDEVVPSDARPSSNLLSPSEWSKLLLTRVVAQAIHDNDSVSTDYLLLGSVLILDGVLSWMNEVDEARLIQKLRSTGAASVLTSHKWATGRFADRVCVVKDGAVIESGSHAELLSRGPQGSLYAAKWLAMSQS</sequence>
<feature type="region of interest" description="Disordered" evidence="1">
    <location>
        <begin position="256"/>
        <end position="298"/>
    </location>
</feature>
<feature type="region of interest" description="Disordered" evidence="1">
    <location>
        <begin position="1"/>
        <end position="24"/>
    </location>
</feature>
<dbReference type="InterPro" id="IPR027417">
    <property type="entry name" value="P-loop_NTPase"/>
</dbReference>
<keyword evidence="2" id="KW-1133">Transmembrane helix</keyword>
<feature type="transmembrane region" description="Helical" evidence="2">
    <location>
        <begin position="472"/>
        <end position="492"/>
    </location>
</feature>
<dbReference type="InterPro" id="IPR003439">
    <property type="entry name" value="ABC_transporter-like_ATP-bd"/>
</dbReference>
<evidence type="ECO:0000259" key="3">
    <source>
        <dbReference type="PROSITE" id="PS50893"/>
    </source>
</evidence>
<organism evidence="4">
    <name type="scientific">Grammatophora oceanica</name>
    <dbReference type="NCBI Taxonomy" id="210454"/>
    <lineage>
        <taxon>Eukaryota</taxon>
        <taxon>Sar</taxon>
        <taxon>Stramenopiles</taxon>
        <taxon>Ochrophyta</taxon>
        <taxon>Bacillariophyta</taxon>
        <taxon>Fragilariophyceae</taxon>
        <taxon>Fragilariophycidae</taxon>
        <taxon>Rhabdonematales</taxon>
        <taxon>Grammatophoraceae</taxon>
        <taxon>Grammatophora</taxon>
    </lineage>
</organism>
<dbReference type="PROSITE" id="PS50893">
    <property type="entry name" value="ABC_TRANSPORTER_2"/>
    <property type="match status" value="1"/>
</dbReference>